<dbReference type="RefSeq" id="WP_310917939.1">
    <property type="nucleotide sequence ID" value="NZ_JAMQON010000001.1"/>
</dbReference>
<comment type="caution">
    <text evidence="3">The sequence shown here is derived from an EMBL/GenBank/DDBJ whole genome shotgun (WGS) entry which is preliminary data.</text>
</comment>
<keyword evidence="1" id="KW-1133">Transmembrane helix</keyword>
<dbReference type="Proteomes" id="UP001259659">
    <property type="component" value="Unassembled WGS sequence"/>
</dbReference>
<evidence type="ECO:0000313" key="4">
    <source>
        <dbReference type="Proteomes" id="UP001259659"/>
    </source>
</evidence>
<sequence>MWLSDRTVRHGTIETVGRRALDLLASVERELWVVVAAALVADVYLTQLGLQYGLREGNPLARHLIEAFGIGALAALKVGVVGLAGVVRELVPERQAPTIPLGVAIPWVVAVCVNGTLLLGR</sequence>
<name>A0ABU2F836_9EURY</name>
<feature type="transmembrane region" description="Helical" evidence="1">
    <location>
        <begin position="64"/>
        <end position="87"/>
    </location>
</feature>
<gene>
    <name evidence="3" type="ORF">NDI56_02975</name>
</gene>
<organism evidence="3 4">
    <name type="scientific">Haloarcula saliterrae</name>
    <dbReference type="NCBI Taxonomy" id="2950534"/>
    <lineage>
        <taxon>Archaea</taxon>
        <taxon>Methanobacteriati</taxon>
        <taxon>Methanobacteriota</taxon>
        <taxon>Stenosarchaea group</taxon>
        <taxon>Halobacteria</taxon>
        <taxon>Halobacteriales</taxon>
        <taxon>Haloarculaceae</taxon>
        <taxon>Haloarcula</taxon>
    </lineage>
</organism>
<evidence type="ECO:0000259" key="2">
    <source>
        <dbReference type="Pfam" id="PF18902"/>
    </source>
</evidence>
<keyword evidence="1" id="KW-0812">Transmembrane</keyword>
<evidence type="ECO:0000256" key="1">
    <source>
        <dbReference type="SAM" id="Phobius"/>
    </source>
</evidence>
<feature type="transmembrane region" description="Helical" evidence="1">
    <location>
        <begin position="99"/>
        <end position="119"/>
    </location>
</feature>
<dbReference type="Pfam" id="PF18902">
    <property type="entry name" value="DUF5658"/>
    <property type="match status" value="1"/>
</dbReference>
<accession>A0ABU2F836</accession>
<protein>
    <submittedName>
        <fullName evidence="3">DUF5658 family protein</fullName>
    </submittedName>
</protein>
<evidence type="ECO:0000313" key="3">
    <source>
        <dbReference type="EMBL" id="MDS0258371.1"/>
    </source>
</evidence>
<dbReference type="EMBL" id="JAMQON010000001">
    <property type="protein sequence ID" value="MDS0258371.1"/>
    <property type="molecule type" value="Genomic_DNA"/>
</dbReference>
<keyword evidence="1" id="KW-0472">Membrane</keyword>
<feature type="domain" description="DUF5658" evidence="2">
    <location>
        <begin position="34"/>
        <end position="117"/>
    </location>
</feature>
<reference evidence="3 4" key="1">
    <citation type="submission" date="2022-06" db="EMBL/GenBank/DDBJ databases">
        <title>Haloarcula sp. a new haloarchaeum isolate from saline soil.</title>
        <authorList>
            <person name="Strakova D."/>
            <person name="Galisteo C."/>
            <person name="Sanchez-Porro C."/>
            <person name="Ventosa A."/>
        </authorList>
    </citation>
    <scope>NUCLEOTIDE SEQUENCE [LARGE SCALE GENOMIC DNA]</scope>
    <source>
        <strain evidence="3 4">S1CR25-12</strain>
    </source>
</reference>
<dbReference type="InterPro" id="IPR043717">
    <property type="entry name" value="DUF5658"/>
</dbReference>
<proteinExistence type="predicted"/>
<keyword evidence="4" id="KW-1185">Reference proteome</keyword>